<reference evidence="2 3" key="1">
    <citation type="submission" date="2014-06" db="EMBL/GenBank/DDBJ databases">
        <title>The genome of the endonuclear symbiont Nucleicultrix amoebiphila.</title>
        <authorList>
            <person name="Schulz F."/>
            <person name="Horn M."/>
        </authorList>
    </citation>
    <scope>NUCLEOTIDE SEQUENCE [LARGE SCALE GENOMIC DNA]</scope>
    <source>
        <strain evidence="2 3">FS5</strain>
    </source>
</reference>
<keyword evidence="3" id="KW-1185">Reference proteome</keyword>
<dbReference type="RefSeq" id="WP_085783506.1">
    <property type="nucleotide sequence ID" value="NZ_CP008743.1"/>
</dbReference>
<evidence type="ECO:0008006" key="4">
    <source>
        <dbReference type="Google" id="ProtNLM"/>
    </source>
</evidence>
<gene>
    <name evidence="2" type="ORF">GQ61_00965</name>
</gene>
<name>A0A1W6N2S5_9PROT</name>
<dbReference type="KEGG" id="naf:GQ61_00965"/>
<evidence type="ECO:0000313" key="3">
    <source>
        <dbReference type="Proteomes" id="UP000237351"/>
    </source>
</evidence>
<sequence>MKKFAISFFAIVLSSSSLWATDHYYKKYSEIDDPIKSLYEDHYIESKKQTEIFKNIAGELKSMRSELSHVHRENQKLQGILRQQNEMIAKLVSEIKELARRKKLN</sequence>
<dbReference type="AlphaFoldDB" id="A0A1W6N2S5"/>
<evidence type="ECO:0000313" key="2">
    <source>
        <dbReference type="EMBL" id="ARN84147.1"/>
    </source>
</evidence>
<proteinExistence type="predicted"/>
<dbReference type="Proteomes" id="UP000237351">
    <property type="component" value="Chromosome"/>
</dbReference>
<protein>
    <recommendedName>
        <fullName evidence="4">YbgF trimerisation domain-containing protein</fullName>
    </recommendedName>
</protein>
<dbReference type="EMBL" id="CP008743">
    <property type="protein sequence ID" value="ARN84147.1"/>
    <property type="molecule type" value="Genomic_DNA"/>
</dbReference>
<dbReference type="STRING" id="1414854.GQ61_00965"/>
<accession>A0A1W6N2S5</accession>
<keyword evidence="1" id="KW-0732">Signal</keyword>
<evidence type="ECO:0000256" key="1">
    <source>
        <dbReference type="SAM" id="SignalP"/>
    </source>
</evidence>
<organism evidence="2 3">
    <name type="scientific">Candidatus Nucleicultrix amoebiphila FS5</name>
    <dbReference type="NCBI Taxonomy" id="1414854"/>
    <lineage>
        <taxon>Bacteria</taxon>
        <taxon>Pseudomonadati</taxon>
        <taxon>Pseudomonadota</taxon>
        <taxon>Alphaproteobacteria</taxon>
        <taxon>Holosporales</taxon>
        <taxon>Candidatus Nucleicultricaceae</taxon>
        <taxon>Candidatus Nucleicultrix</taxon>
    </lineage>
</organism>
<feature type="signal peptide" evidence="1">
    <location>
        <begin position="1"/>
        <end position="20"/>
    </location>
</feature>
<feature type="chain" id="PRO_5012529343" description="YbgF trimerisation domain-containing protein" evidence="1">
    <location>
        <begin position="21"/>
        <end position="105"/>
    </location>
</feature>